<gene>
    <name evidence="2" type="ORF">SCLAV_2433</name>
</gene>
<keyword evidence="3" id="KW-1185">Reference proteome</keyword>
<evidence type="ECO:0000313" key="2">
    <source>
        <dbReference type="EMBL" id="EFG07506.1"/>
    </source>
</evidence>
<accession>B5GPD8</accession>
<sequence>MQGVVPWAGPEAVRLPPDGTVPTSRTEWAVCPWWGVQGRPRKGPAENRPRLDVVPWVCRP</sequence>
<dbReference type="Proteomes" id="UP000002357">
    <property type="component" value="Chromosome"/>
</dbReference>
<dbReference type="EMBL" id="CM000913">
    <property type="protein sequence ID" value="EFG07506.1"/>
    <property type="molecule type" value="Genomic_DNA"/>
</dbReference>
<organism evidence="2 3">
    <name type="scientific">Streptomyces clavuligerus</name>
    <dbReference type="NCBI Taxonomy" id="1901"/>
    <lineage>
        <taxon>Bacteria</taxon>
        <taxon>Bacillati</taxon>
        <taxon>Actinomycetota</taxon>
        <taxon>Actinomycetes</taxon>
        <taxon>Kitasatosporales</taxon>
        <taxon>Streptomycetaceae</taxon>
        <taxon>Streptomyces</taxon>
    </lineage>
</organism>
<proteinExistence type="predicted"/>
<evidence type="ECO:0000256" key="1">
    <source>
        <dbReference type="SAM" id="MobiDB-lite"/>
    </source>
</evidence>
<protein>
    <submittedName>
        <fullName evidence="2">Uncharacterized protein</fullName>
    </submittedName>
</protein>
<dbReference type="AlphaFoldDB" id="B5GPD8"/>
<name>B5GPD8_STRCL</name>
<evidence type="ECO:0000313" key="3">
    <source>
        <dbReference type="Proteomes" id="UP000002357"/>
    </source>
</evidence>
<feature type="region of interest" description="Disordered" evidence="1">
    <location>
        <begin position="1"/>
        <end position="22"/>
    </location>
</feature>
<reference evidence="2 3" key="1">
    <citation type="journal article" date="2010" name="Genome Biol. Evol.">
        <title>The sequence of a 1.8-mb bacterial linear plasmid reveals a rich evolutionary reservoir of secondary metabolic pathways.</title>
        <authorList>
            <person name="Medema M.H."/>
            <person name="Trefzer A."/>
            <person name="Kovalchuk A."/>
            <person name="van den Berg M."/>
            <person name="Mueller U."/>
            <person name="Heijne W."/>
            <person name="Wu L."/>
            <person name="Alam M.T."/>
            <person name="Ronning C.M."/>
            <person name="Nierman W.C."/>
            <person name="Bovenberg R.A.L."/>
            <person name="Breitling R."/>
            <person name="Takano E."/>
        </authorList>
    </citation>
    <scope>NUCLEOTIDE SEQUENCE [LARGE SCALE GENOMIC DNA]</scope>
    <source>
        <strain evidence="3">ATCC 27064 / DSM 738 / JCM 4710 / NBRC 13307 / NCIMB 12785 / NRRL 3585 / VKM Ac-602</strain>
    </source>
</reference>